<proteinExistence type="predicted"/>
<dbReference type="FunFam" id="2.10.25.10:FF:000118">
    <property type="entry name" value="protein delta homolog 2"/>
    <property type="match status" value="1"/>
</dbReference>
<keyword evidence="22" id="KW-1185">Reference proteome</keyword>
<dbReference type="Proteomes" id="UP000261540">
    <property type="component" value="Unplaced"/>
</dbReference>
<feature type="disulfide bond" evidence="15">
    <location>
        <begin position="145"/>
        <end position="162"/>
    </location>
</feature>
<dbReference type="InterPro" id="IPR012224">
    <property type="entry name" value="Pept_S1A_FX"/>
</dbReference>
<evidence type="ECO:0000256" key="11">
    <source>
        <dbReference type="ARBA" id="ARBA00023180"/>
    </source>
</evidence>
<dbReference type="Pfam" id="PF00089">
    <property type="entry name" value="Trypsin"/>
    <property type="match status" value="1"/>
</dbReference>
<feature type="disulfide bond" evidence="15">
    <location>
        <begin position="86"/>
        <end position="95"/>
    </location>
</feature>
<dbReference type="InterPro" id="IPR043504">
    <property type="entry name" value="Peptidase_S1_PA_chymotrypsin"/>
</dbReference>
<evidence type="ECO:0000256" key="5">
    <source>
        <dbReference type="ARBA" id="ARBA00022670"/>
    </source>
</evidence>
<keyword evidence="3 15" id="KW-0245">EGF-like domain</keyword>
<dbReference type="SMART" id="SM00179">
    <property type="entry name" value="EGF_CA"/>
    <property type="match status" value="2"/>
</dbReference>
<dbReference type="GO" id="GO:0005615">
    <property type="term" value="C:extracellular space"/>
    <property type="evidence" value="ECO:0007669"/>
    <property type="project" value="TreeGrafter"/>
</dbReference>
<dbReference type="PROSITE" id="PS50026">
    <property type="entry name" value="EGF_3"/>
    <property type="match status" value="2"/>
</dbReference>
<comment type="caution">
    <text evidence="15">Lacks conserved residue(s) required for the propagation of feature annotation.</text>
</comment>
<keyword evidence="8 17" id="KW-0378">Hydrolase</keyword>
<dbReference type="PRINTS" id="PR00018">
    <property type="entry name" value="KRINGLE"/>
</dbReference>
<dbReference type="InterPro" id="IPR009003">
    <property type="entry name" value="Peptidase_S1_PA"/>
</dbReference>
<evidence type="ECO:0000256" key="4">
    <source>
        <dbReference type="ARBA" id="ARBA00022572"/>
    </source>
</evidence>
<dbReference type="GO" id="GO:0005509">
    <property type="term" value="F:calcium ion binding"/>
    <property type="evidence" value="ECO:0007669"/>
    <property type="project" value="InterPro"/>
</dbReference>
<dbReference type="GO" id="GO:0006508">
    <property type="term" value="P:proteolysis"/>
    <property type="evidence" value="ECO:0007669"/>
    <property type="project" value="UniProtKB-KW"/>
</dbReference>
<dbReference type="GeneTree" id="ENSGT00940000157814"/>
<evidence type="ECO:0000256" key="8">
    <source>
        <dbReference type="ARBA" id="ARBA00022801"/>
    </source>
</evidence>
<dbReference type="AlphaFoldDB" id="A0A3B3SCP6"/>
<keyword evidence="5 17" id="KW-0645">Protease</keyword>
<evidence type="ECO:0000256" key="6">
    <source>
        <dbReference type="ARBA" id="ARBA00022729"/>
    </source>
</evidence>
<evidence type="ECO:0000256" key="17">
    <source>
        <dbReference type="RuleBase" id="RU363034"/>
    </source>
</evidence>
<comment type="catalytic activity">
    <reaction evidence="12">
        <text>Preferential cleavage: Arg-|-Xaa, Lys-|-Xaa.</text>
        <dbReference type="EC" id="3.4.21.4"/>
    </reaction>
</comment>
<evidence type="ECO:0000256" key="3">
    <source>
        <dbReference type="ARBA" id="ARBA00022536"/>
    </source>
</evidence>
<dbReference type="InterPro" id="IPR033116">
    <property type="entry name" value="TRYPSIN_SER"/>
</dbReference>
<reference evidence="21" key="1">
    <citation type="submission" date="2025-08" db="UniProtKB">
        <authorList>
            <consortium name="Ensembl"/>
        </authorList>
    </citation>
    <scope>IDENTIFICATION</scope>
</reference>
<evidence type="ECO:0000259" key="20">
    <source>
        <dbReference type="PROSITE" id="PS50240"/>
    </source>
</evidence>
<accession>A0A3B3SCP6</accession>
<evidence type="ECO:0000256" key="2">
    <source>
        <dbReference type="ARBA" id="ARBA00022525"/>
    </source>
</evidence>
<reference evidence="21" key="2">
    <citation type="submission" date="2025-09" db="UniProtKB">
        <authorList>
            <consortium name="Ensembl"/>
        </authorList>
    </citation>
    <scope>IDENTIFICATION</scope>
</reference>
<dbReference type="SMART" id="SM00181">
    <property type="entry name" value="EGF"/>
    <property type="match status" value="3"/>
</dbReference>
<feature type="active site" description="Charge relay system" evidence="14">
    <location>
        <position position="486"/>
    </location>
</feature>
<dbReference type="InterPro" id="IPR001881">
    <property type="entry name" value="EGF-like_Ca-bd_dom"/>
</dbReference>
<feature type="domain" description="Peptidase S1" evidence="20">
    <location>
        <begin position="294"/>
        <end position="534"/>
    </location>
</feature>
<dbReference type="InterPro" id="IPR050127">
    <property type="entry name" value="Serine_Proteases_S1"/>
</dbReference>
<dbReference type="PROSITE" id="PS01186">
    <property type="entry name" value="EGF_2"/>
    <property type="match status" value="2"/>
</dbReference>
<dbReference type="PROSITE" id="PS00135">
    <property type="entry name" value="TRYPSIN_SER"/>
    <property type="match status" value="1"/>
</dbReference>
<dbReference type="CDD" id="cd00054">
    <property type="entry name" value="EGF_CA"/>
    <property type="match status" value="2"/>
</dbReference>
<dbReference type="InterPro" id="IPR018114">
    <property type="entry name" value="TRYPSIN_HIS"/>
</dbReference>
<evidence type="ECO:0000256" key="15">
    <source>
        <dbReference type="PROSITE-ProRule" id="PRU00076"/>
    </source>
</evidence>
<evidence type="ECO:0000256" key="16">
    <source>
        <dbReference type="PROSITE-ProRule" id="PRU00121"/>
    </source>
</evidence>
<dbReference type="PANTHER" id="PTHR24264">
    <property type="entry name" value="TRYPSIN-RELATED"/>
    <property type="match status" value="1"/>
</dbReference>
<keyword evidence="4 16" id="KW-0420">Kringle</keyword>
<dbReference type="Ensembl" id="ENSPKIT00000008994.1">
    <property type="protein sequence ID" value="ENSPKIP00000028218.1"/>
    <property type="gene ID" value="ENSPKIG00000009948.1"/>
</dbReference>
<feature type="active site" description="Charge relay system" evidence="14">
    <location>
        <position position="341"/>
    </location>
</feature>
<evidence type="ECO:0000256" key="10">
    <source>
        <dbReference type="ARBA" id="ARBA00023157"/>
    </source>
</evidence>
<dbReference type="PROSITE" id="PS00021">
    <property type="entry name" value="KRINGLE_1"/>
    <property type="match status" value="1"/>
</dbReference>
<evidence type="ECO:0000256" key="14">
    <source>
        <dbReference type="PIRSR" id="PIRSR001143-1"/>
    </source>
</evidence>
<dbReference type="SUPFAM" id="SSF57440">
    <property type="entry name" value="Kringle-like"/>
    <property type="match status" value="1"/>
</dbReference>
<dbReference type="InterPro" id="IPR038178">
    <property type="entry name" value="Kringle_sf"/>
</dbReference>
<dbReference type="GO" id="GO:0007596">
    <property type="term" value="P:blood coagulation"/>
    <property type="evidence" value="ECO:0007669"/>
    <property type="project" value="InterPro"/>
</dbReference>
<evidence type="ECO:0000256" key="7">
    <source>
        <dbReference type="ARBA" id="ARBA00022737"/>
    </source>
</evidence>
<name>A0A3B3SCP6_9TELE</name>
<keyword evidence="6" id="KW-0732">Signal</keyword>
<dbReference type="CDD" id="cd00190">
    <property type="entry name" value="Tryp_SPc"/>
    <property type="match status" value="1"/>
</dbReference>
<dbReference type="FunFam" id="2.10.25.10:FF:000173">
    <property type="entry name" value="Neurogenic locus notch protein 2"/>
    <property type="match status" value="1"/>
</dbReference>
<dbReference type="InterPro" id="IPR000001">
    <property type="entry name" value="Kringle"/>
</dbReference>
<dbReference type="PRINTS" id="PR00722">
    <property type="entry name" value="CHYMOTRYPSIN"/>
</dbReference>
<feature type="active site" description="Charge relay system" evidence="14">
    <location>
        <position position="389"/>
    </location>
</feature>
<dbReference type="Gene3D" id="2.10.25.10">
    <property type="entry name" value="Laminin"/>
    <property type="match status" value="2"/>
</dbReference>
<dbReference type="InterPro" id="IPR000742">
    <property type="entry name" value="EGF"/>
</dbReference>
<sequence length="536" mass="59298">MCSGKQLISGAVFSSPHGEGKLTSLSPGTAFISELLYEDDDDGTEEDDLSLDWLYDLLGLSDPCDPNPCDNKGVCEVDGGSFKCVCPEPYRGKKCHRVKKVCKRHRCLHGECVITSTPPYYACICRVPYKPPDCKISSPCDPDPCLNGGTCVKDTSTTSFHCECPANFTGQFCEVSPDDCYEANGESYRGFVSETEQGDICLPWNAYFIIVKDNNPLHEYSGDNGLGTHNYCRNPDEDSRPWCYVRDKNKLMWDYCDTRKCPRMVNVTDKKIIVKPPEGDFSTCGEQSSISPRILGGRKALPGAYPWQASFQVREKGSFEKFSHDCGGILIRSCWVLTAAHCIEEHNDMRVVLGTLNIKREDPNTQALNVVEAIIHEKYRETSSALYNDIALLRLQDVHGHCANETDFVKTACLPDRAFPDGMGCTISGWGATENTHVSSQLLHARVVLISQQRCMGENVYGDVLDDSMLCAGHMKGGVDSCQGDSGGPLTCERDGRHYVYGVVSWGDSCGLRNKPGIYARVTHFLDWISSKLPAL</sequence>
<protein>
    <recommendedName>
        <fullName evidence="13">trypsin</fullName>
        <ecNumber evidence="13">3.4.21.4</ecNumber>
    </recommendedName>
</protein>
<dbReference type="GO" id="GO:0004252">
    <property type="term" value="F:serine-type endopeptidase activity"/>
    <property type="evidence" value="ECO:0007669"/>
    <property type="project" value="UniProtKB-EC"/>
</dbReference>
<dbReference type="PIRSF" id="PIRSF001143">
    <property type="entry name" value="Factor_X"/>
    <property type="match status" value="1"/>
</dbReference>
<dbReference type="CDD" id="cd00108">
    <property type="entry name" value="KR"/>
    <property type="match status" value="1"/>
</dbReference>
<keyword evidence="9 17" id="KW-0720">Serine protease</keyword>
<feature type="domain" description="Kringle" evidence="19">
    <location>
        <begin position="179"/>
        <end position="261"/>
    </location>
</feature>
<organism evidence="21 22">
    <name type="scientific">Paramormyrops kingsleyae</name>
    <dbReference type="NCBI Taxonomy" id="1676925"/>
    <lineage>
        <taxon>Eukaryota</taxon>
        <taxon>Metazoa</taxon>
        <taxon>Chordata</taxon>
        <taxon>Craniata</taxon>
        <taxon>Vertebrata</taxon>
        <taxon>Euteleostomi</taxon>
        <taxon>Actinopterygii</taxon>
        <taxon>Neopterygii</taxon>
        <taxon>Teleostei</taxon>
        <taxon>Osteoglossocephala</taxon>
        <taxon>Osteoglossomorpha</taxon>
        <taxon>Osteoglossiformes</taxon>
        <taxon>Mormyridae</taxon>
        <taxon>Paramormyrops</taxon>
    </lineage>
</organism>
<evidence type="ECO:0000259" key="18">
    <source>
        <dbReference type="PROSITE" id="PS50026"/>
    </source>
</evidence>
<dbReference type="FunFam" id="2.40.10.10:FF:000069">
    <property type="entry name" value="Hyaluronan-binding protein 2"/>
    <property type="match status" value="1"/>
</dbReference>
<dbReference type="FunFam" id="2.40.20.10:FF:000001">
    <property type="entry name" value="Urokinase-type plasminogen activator"/>
    <property type="match status" value="1"/>
</dbReference>
<dbReference type="PROSITE" id="PS00134">
    <property type="entry name" value="TRYPSIN_HIS"/>
    <property type="match status" value="1"/>
</dbReference>
<keyword evidence="10 15" id="KW-1015">Disulfide bond</keyword>
<dbReference type="SUPFAM" id="SSF50494">
    <property type="entry name" value="Trypsin-like serine proteases"/>
    <property type="match status" value="1"/>
</dbReference>
<dbReference type="Gene3D" id="2.40.20.10">
    <property type="entry name" value="Plasminogen Kringle 4"/>
    <property type="match status" value="1"/>
</dbReference>
<evidence type="ECO:0000259" key="19">
    <source>
        <dbReference type="PROSITE" id="PS50070"/>
    </source>
</evidence>
<dbReference type="PANTHER" id="PTHR24264:SF40">
    <property type="entry name" value="HYALURONAN-BINDING PROTEIN 2"/>
    <property type="match status" value="1"/>
</dbReference>
<dbReference type="SMART" id="SM00020">
    <property type="entry name" value="Tryp_SPc"/>
    <property type="match status" value="1"/>
</dbReference>
<comment type="subcellular location">
    <subcellularLocation>
        <location evidence="1">Secreted</location>
        <location evidence="1">Extracellular space</location>
    </subcellularLocation>
</comment>
<evidence type="ECO:0000256" key="13">
    <source>
        <dbReference type="ARBA" id="ARBA00038868"/>
    </source>
</evidence>
<keyword evidence="7" id="KW-0677">Repeat</keyword>
<dbReference type="PROSITE" id="PS50240">
    <property type="entry name" value="TRYPSIN_DOM"/>
    <property type="match status" value="1"/>
</dbReference>
<dbReference type="Pfam" id="PF00051">
    <property type="entry name" value="Kringle"/>
    <property type="match status" value="1"/>
</dbReference>
<keyword evidence="11" id="KW-0325">Glycoprotein</keyword>
<evidence type="ECO:0000313" key="21">
    <source>
        <dbReference type="Ensembl" id="ENSPKIP00000028218.1"/>
    </source>
</evidence>
<dbReference type="Pfam" id="PF00008">
    <property type="entry name" value="EGF"/>
    <property type="match status" value="2"/>
</dbReference>
<dbReference type="InterPro" id="IPR013806">
    <property type="entry name" value="Kringle-like"/>
</dbReference>
<feature type="domain" description="EGF-like" evidence="18">
    <location>
        <begin position="136"/>
        <end position="174"/>
    </location>
</feature>
<keyword evidence="2" id="KW-0964">Secreted</keyword>
<dbReference type="PROSITE" id="PS00022">
    <property type="entry name" value="EGF_1"/>
    <property type="match status" value="2"/>
</dbReference>
<dbReference type="InterPro" id="IPR018056">
    <property type="entry name" value="Kringle_CS"/>
</dbReference>
<evidence type="ECO:0000256" key="1">
    <source>
        <dbReference type="ARBA" id="ARBA00004239"/>
    </source>
</evidence>
<evidence type="ECO:0000256" key="12">
    <source>
        <dbReference type="ARBA" id="ARBA00036320"/>
    </source>
</evidence>
<dbReference type="PROSITE" id="PS50070">
    <property type="entry name" value="KRINGLE_2"/>
    <property type="match status" value="1"/>
</dbReference>
<feature type="disulfide bond" evidence="15">
    <location>
        <begin position="164"/>
        <end position="173"/>
    </location>
</feature>
<dbReference type="InterPro" id="IPR001314">
    <property type="entry name" value="Peptidase_S1A"/>
</dbReference>
<dbReference type="SUPFAM" id="SSF57196">
    <property type="entry name" value="EGF/Laminin"/>
    <property type="match status" value="1"/>
</dbReference>
<evidence type="ECO:0000313" key="22">
    <source>
        <dbReference type="Proteomes" id="UP000261540"/>
    </source>
</evidence>
<evidence type="ECO:0000256" key="9">
    <source>
        <dbReference type="ARBA" id="ARBA00022825"/>
    </source>
</evidence>
<dbReference type="SMART" id="SM00130">
    <property type="entry name" value="KR"/>
    <property type="match status" value="1"/>
</dbReference>
<dbReference type="Gene3D" id="2.40.10.10">
    <property type="entry name" value="Trypsin-like serine proteases"/>
    <property type="match status" value="1"/>
</dbReference>
<dbReference type="EC" id="3.4.21.4" evidence="13"/>
<dbReference type="InterPro" id="IPR001254">
    <property type="entry name" value="Trypsin_dom"/>
</dbReference>
<dbReference type="STRING" id="1676925.ENSPKIP00000028218"/>
<feature type="domain" description="EGF-like" evidence="18">
    <location>
        <begin position="60"/>
        <end position="96"/>
    </location>
</feature>